<dbReference type="InterPro" id="IPR042099">
    <property type="entry name" value="ANL_N_sf"/>
</dbReference>
<sequence length="1089" mass="121316">QVAASPIGEPIPDLSWYLLDADLNPVARGCTGELYVGRAGLARGYLNRGDLSATRFIPDPFGGDGGRLYRTGDLARYRADGVIEYIGRIDHQVKIRGFRIELGEIEARLLEQEGVREAVVLAQENLGSQQLVAYIVPTRFRADQQVQAEQRDALKAQLKDNLPDYMVPAHVLFLEQLPLTTNGKLDRKALPAPDAGQLQQQYIAPQTALEQGMAAIWQEVLGIEQVGLSDNFFELGGHSLLATQVVSRVRQALDVDASLRALFETVSLKDFVGSLGRNQTPQTTLTLADRSKALDLSYAQQRQWILWQLEPDSATYNMPTALHLRGQLDVDVLERSFNVLIARHETLRTTFTQQDQRPAQIVHAEMPLTIAQHRLAVGPQGQADIQAFVENQAKKPFDLQTGPLLRVDLLAVAEDEHVLVLTQHHIVSDRWSMQVMVDELIQLYAGFSRDEVVSLPPLAIQYADYAHWQREWMDAGERERQMQYWTQQLGGEQPVLELPTDHPRPAVQSYKGGRFEIPLTPELSAGLKRLAQSEGVTAFMLLLASFQTLLHRYSGQGDIRVGVPIANRNRVEIERLIGFFVNTQVLKAEVSGQIRFVELLQQVKQAAFEAQAYQDLPFEQLVEVLQPERDLSRNPLFQVLFNHQSADANKPDTAYQLPGLQVEGLEWEGHSAQFDLTLETFDGAEGWSAALIFATDLFDASSIERMAGHWLNLLKAIVAQPQQQIGELSMLEAGEIQQALRTWNQTTAHYPNTSPVHQLFEEQAALKPESIALLFGEQQLTYDQLNRRTNQLAHKLIELGVGPEVMVGIAAERSLDMVIGLMAILKAGGAYVPLDPEYPQDRLSYMFEDSGIDLLLTQEPLLSGLPVFGGQTLLLEADVSTYSDANPQIEVLAENLAYVIYTSGSTGKPKGAGNRHIALHNRLAWMQEAYPLDASDTVLQKTPFSFDVSVWEFFWPLMTGARLAIAAPGEHREPEKLIATIQRHQVTTLHFVPSMLQVFIHEPGVERCTHLKQIMCSGEALQVDAQLQVFARLPAAQLYNLYGPTEAAIDVTHWTCVDEGLDSVPIGQPIANLYTHILDTSLNPVPQGA</sequence>
<dbReference type="Gene3D" id="1.10.1200.10">
    <property type="entry name" value="ACP-like"/>
    <property type="match status" value="1"/>
</dbReference>
<dbReference type="PANTHER" id="PTHR45527:SF1">
    <property type="entry name" value="FATTY ACID SYNTHASE"/>
    <property type="match status" value="1"/>
</dbReference>
<dbReference type="InterPro" id="IPR036736">
    <property type="entry name" value="ACP-like_sf"/>
</dbReference>
<dbReference type="InterPro" id="IPR045851">
    <property type="entry name" value="AMP-bd_C_sf"/>
</dbReference>
<proteinExistence type="predicted"/>
<dbReference type="EMBL" id="JALQCX010000044">
    <property type="protein sequence ID" value="MCK9816842.1"/>
    <property type="molecule type" value="Genomic_DNA"/>
</dbReference>
<dbReference type="InterPro" id="IPR006162">
    <property type="entry name" value="Ppantetheine_attach_site"/>
</dbReference>
<dbReference type="PROSITE" id="PS00012">
    <property type="entry name" value="PHOSPHOPANTETHEINE"/>
    <property type="match status" value="1"/>
</dbReference>
<organism evidence="5 6">
    <name type="scientific">Pseudomonas morbosilactucae</name>
    <dbReference type="NCBI Taxonomy" id="2938197"/>
    <lineage>
        <taxon>Bacteria</taxon>
        <taxon>Pseudomonadati</taxon>
        <taxon>Pseudomonadota</taxon>
        <taxon>Gammaproteobacteria</taxon>
        <taxon>Pseudomonadales</taxon>
        <taxon>Pseudomonadaceae</taxon>
        <taxon>Pseudomonas</taxon>
    </lineage>
</organism>
<accession>A0ABT0JLP8</accession>
<comment type="cofactor">
    <cofactor evidence="1">
        <name>pantetheine 4'-phosphate</name>
        <dbReference type="ChEBI" id="CHEBI:47942"/>
    </cofactor>
</comment>
<dbReference type="Proteomes" id="UP001155163">
    <property type="component" value="Unassembled WGS sequence"/>
</dbReference>
<evidence type="ECO:0000256" key="3">
    <source>
        <dbReference type="ARBA" id="ARBA00022553"/>
    </source>
</evidence>
<keyword evidence="3" id="KW-0597">Phosphoprotein</keyword>
<dbReference type="Pfam" id="PF13193">
    <property type="entry name" value="AMP-binding_C"/>
    <property type="match status" value="1"/>
</dbReference>
<evidence type="ECO:0000259" key="4">
    <source>
        <dbReference type="PROSITE" id="PS50075"/>
    </source>
</evidence>
<dbReference type="CDD" id="cd19531">
    <property type="entry name" value="LCL_NRPS-like"/>
    <property type="match status" value="1"/>
</dbReference>
<dbReference type="PROSITE" id="PS50075">
    <property type="entry name" value="CARRIER"/>
    <property type="match status" value="1"/>
</dbReference>
<feature type="non-terminal residue" evidence="5">
    <location>
        <position position="1089"/>
    </location>
</feature>
<dbReference type="Pfam" id="PF00501">
    <property type="entry name" value="AMP-binding"/>
    <property type="match status" value="1"/>
</dbReference>
<dbReference type="Gene3D" id="3.30.559.30">
    <property type="entry name" value="Nonribosomal peptide synthetase, condensation domain"/>
    <property type="match status" value="1"/>
</dbReference>
<dbReference type="InterPro" id="IPR020845">
    <property type="entry name" value="AMP-binding_CS"/>
</dbReference>
<evidence type="ECO:0000256" key="1">
    <source>
        <dbReference type="ARBA" id="ARBA00001957"/>
    </source>
</evidence>
<dbReference type="Gene3D" id="3.30.559.10">
    <property type="entry name" value="Chloramphenicol acetyltransferase-like domain"/>
    <property type="match status" value="1"/>
</dbReference>
<comment type="caution">
    <text evidence="5">The sequence shown here is derived from an EMBL/GenBank/DDBJ whole genome shotgun (WGS) entry which is preliminary data.</text>
</comment>
<dbReference type="RefSeq" id="WP_268263130.1">
    <property type="nucleotide sequence ID" value="NZ_JALQCX010000044.1"/>
</dbReference>
<name>A0ABT0JLP8_9PSED</name>
<reference evidence="5 6" key="1">
    <citation type="journal article" date="2022" name="Int. J. Syst. Evol. Microbiol.">
        <title>Pseudomonas aegrilactucae sp. nov. and Pseudomonas morbosilactucae sp. nov., pathogens causing bacterial rot of lettuce in Japan.</title>
        <authorList>
            <person name="Sawada H."/>
            <person name="Fujikawa T."/>
            <person name="Satou M."/>
        </authorList>
    </citation>
    <scope>NUCLEOTIDE SEQUENCE [LARGE SCALE GENOMIC DNA]</scope>
    <source>
        <strain evidence="5 6">MAFF 302046</strain>
    </source>
</reference>
<dbReference type="InterPro" id="IPR025110">
    <property type="entry name" value="AMP-bd_C"/>
</dbReference>
<evidence type="ECO:0000256" key="2">
    <source>
        <dbReference type="ARBA" id="ARBA00022450"/>
    </source>
</evidence>
<dbReference type="InterPro" id="IPR000873">
    <property type="entry name" value="AMP-dep_synth/lig_dom"/>
</dbReference>
<protein>
    <submittedName>
        <fullName evidence="5">Condensation domain-containing protein</fullName>
    </submittedName>
</protein>
<evidence type="ECO:0000313" key="5">
    <source>
        <dbReference type="EMBL" id="MCK9816842.1"/>
    </source>
</evidence>
<dbReference type="InterPro" id="IPR001242">
    <property type="entry name" value="Condensation_dom"/>
</dbReference>
<dbReference type="InterPro" id="IPR023213">
    <property type="entry name" value="CAT-like_dom_sf"/>
</dbReference>
<keyword evidence="6" id="KW-1185">Reference proteome</keyword>
<feature type="domain" description="Carrier" evidence="4">
    <location>
        <begin position="204"/>
        <end position="279"/>
    </location>
</feature>
<dbReference type="PANTHER" id="PTHR45527">
    <property type="entry name" value="NONRIBOSOMAL PEPTIDE SYNTHETASE"/>
    <property type="match status" value="1"/>
</dbReference>
<dbReference type="InterPro" id="IPR009081">
    <property type="entry name" value="PP-bd_ACP"/>
</dbReference>
<dbReference type="Pfam" id="PF00668">
    <property type="entry name" value="Condensation"/>
    <property type="match status" value="1"/>
</dbReference>
<evidence type="ECO:0000313" key="6">
    <source>
        <dbReference type="Proteomes" id="UP001155163"/>
    </source>
</evidence>
<dbReference type="Gene3D" id="3.40.50.12780">
    <property type="entry name" value="N-terminal domain of ligase-like"/>
    <property type="match status" value="2"/>
</dbReference>
<reference evidence="5 6" key="2">
    <citation type="journal article" date="2023" name="Plant Pathol.">
        <title>Dismantling and reorganizing Pseudomonas marginalis sensu#lato.</title>
        <authorList>
            <person name="Sawada H."/>
            <person name="Fujikawa T."/>
            <person name="Satou M."/>
        </authorList>
    </citation>
    <scope>NUCLEOTIDE SEQUENCE [LARGE SCALE GENOMIC DNA]</scope>
    <source>
        <strain evidence="5 6">MAFF 302046</strain>
    </source>
</reference>
<dbReference type="Pfam" id="PF00550">
    <property type="entry name" value="PP-binding"/>
    <property type="match status" value="1"/>
</dbReference>
<keyword evidence="2" id="KW-0596">Phosphopantetheine</keyword>
<dbReference type="SUPFAM" id="SSF56801">
    <property type="entry name" value="Acetyl-CoA synthetase-like"/>
    <property type="match status" value="2"/>
</dbReference>
<dbReference type="PROSITE" id="PS00455">
    <property type="entry name" value="AMP_BINDING"/>
    <property type="match status" value="1"/>
</dbReference>
<dbReference type="SUPFAM" id="SSF47336">
    <property type="entry name" value="ACP-like"/>
    <property type="match status" value="1"/>
</dbReference>
<dbReference type="Gene3D" id="3.30.300.30">
    <property type="match status" value="1"/>
</dbReference>
<feature type="non-terminal residue" evidence="5">
    <location>
        <position position="1"/>
    </location>
</feature>
<gene>
    <name evidence="5" type="ORF">M1B35_22625</name>
</gene>
<dbReference type="SUPFAM" id="SSF52777">
    <property type="entry name" value="CoA-dependent acyltransferases"/>
    <property type="match status" value="2"/>
</dbReference>